<evidence type="ECO:0000256" key="3">
    <source>
        <dbReference type="ARBA" id="ARBA00022786"/>
    </source>
</evidence>
<keyword evidence="3" id="KW-0833">Ubl conjugation pathway</keyword>
<dbReference type="STRING" id="272123.Anacy_4627"/>
<dbReference type="InterPro" id="IPR012334">
    <property type="entry name" value="Pectin_lyas_fold"/>
</dbReference>
<feature type="domain" description="DUF1565" evidence="4">
    <location>
        <begin position="84"/>
        <end position="350"/>
    </location>
</feature>
<dbReference type="OrthoDB" id="9759810at2"/>
<accession>K9ZL56</accession>
<dbReference type="eggNOG" id="COG3420">
    <property type="taxonomic scope" value="Bacteria"/>
</dbReference>
<dbReference type="Pfam" id="PF07602">
    <property type="entry name" value="DUF1565"/>
    <property type="match status" value="1"/>
</dbReference>
<dbReference type="NCBIfam" id="TIGR03804">
    <property type="entry name" value="para_beta_helix"/>
    <property type="match status" value="2"/>
</dbReference>
<evidence type="ECO:0000256" key="1">
    <source>
        <dbReference type="ARBA" id="ARBA00004906"/>
    </source>
</evidence>
<reference evidence="6" key="1">
    <citation type="journal article" date="2013" name="Proc. Natl. Acad. Sci. U.S.A.">
        <title>Improving the coverage of the cyanobacterial phylum using diversity-driven genome sequencing.</title>
        <authorList>
            <person name="Shih P.M."/>
            <person name="Wu D."/>
            <person name="Latifi A."/>
            <person name="Axen S.D."/>
            <person name="Fewer D.P."/>
            <person name="Talla E."/>
            <person name="Calteau A."/>
            <person name="Cai F."/>
            <person name="Tandeau de Marsac N."/>
            <person name="Rippka R."/>
            <person name="Herdman M."/>
            <person name="Sivonen K."/>
            <person name="Coursin T."/>
            <person name="Laurent T."/>
            <person name="Goodwin L."/>
            <person name="Nolan M."/>
            <person name="Davenport K.W."/>
            <person name="Han C.S."/>
            <person name="Rubin E.M."/>
            <person name="Eisen J.A."/>
            <person name="Woyke T."/>
            <person name="Gugger M."/>
            <person name="Kerfeld C.A."/>
        </authorList>
    </citation>
    <scope>NUCLEOTIDE SEQUENCE [LARGE SCALE GENOMIC DNA]</scope>
    <source>
        <strain evidence="6">ATCC 27899 / PCC 7122</strain>
    </source>
</reference>
<comment type="pathway">
    <text evidence="1">Protein modification; protein ubiquitination.</text>
</comment>
<keyword evidence="2" id="KW-0677">Repeat</keyword>
<dbReference type="SMART" id="SM00710">
    <property type="entry name" value="PbH1"/>
    <property type="match status" value="4"/>
</dbReference>
<sequence>MLQIESCHHRKVNKLVTKLIYPEASPSVSHSILSVSFALGVVSIALLNTNFNSATAQITIRSEQKLQNERIISQANLLFVNPTIGNDQGGNGSENAPLKTITQALRTAQPDTIIMLSPGTYSLKTGEVFPITMKQGVAIQGDTRNQGRSVKIIGGGEYLSRSFGSKNVAIVSVNQAGLSGVTVTNTNIRGYGLWIESSNPLIQENTFTGNTQDGISIAGNATATISKNYFHSNGANGITVSGNARPEIRENFFQKTGFGINIAQNAAPIIVGNQIQDNRSGIIVQANSSPILRNNIIQGSKEDGLVVIAQATPDLGNAQEPGGNQFRNNGRSDINAKAAKQVVSAPGNNLVRNRLIGNVDFNARTAPIVRNPVPNSLSAQKIPTNSEIVFAAPTIPRSFNQSTVVLSHGKNNSQPSTLPTQPDTTQLNYVRIEPGVIEFTAPQASLPSNSVKTLPPNLYTSTAKGVRYRVVVPVANDSQRQVVRSVVPDAFSKVWQGRKVMQVGIFDNQDNASEMIQIFSSKGLSAFMEPLN</sequence>
<evidence type="ECO:0000313" key="5">
    <source>
        <dbReference type="EMBL" id="AFZ59978.1"/>
    </source>
</evidence>
<dbReference type="Proteomes" id="UP000010474">
    <property type="component" value="Chromosome"/>
</dbReference>
<dbReference type="InterPro" id="IPR006626">
    <property type="entry name" value="PbH1"/>
</dbReference>
<dbReference type="SUPFAM" id="SSF51126">
    <property type="entry name" value="Pectin lyase-like"/>
    <property type="match status" value="1"/>
</dbReference>
<proteinExistence type="predicted"/>
<evidence type="ECO:0000313" key="6">
    <source>
        <dbReference type="Proteomes" id="UP000010474"/>
    </source>
</evidence>
<dbReference type="HOGENOM" id="CLU_030012_0_0_3"/>
<evidence type="ECO:0000259" key="4">
    <source>
        <dbReference type="Pfam" id="PF07602"/>
    </source>
</evidence>
<dbReference type="Gene3D" id="2.160.20.10">
    <property type="entry name" value="Single-stranded right-handed beta-helix, Pectin lyase-like"/>
    <property type="match status" value="1"/>
</dbReference>
<dbReference type="InterPro" id="IPR011050">
    <property type="entry name" value="Pectin_lyase_fold/virulence"/>
</dbReference>
<dbReference type="PANTHER" id="PTHR22990">
    <property type="entry name" value="F-BOX ONLY PROTEIN"/>
    <property type="match status" value="1"/>
</dbReference>
<keyword evidence="6" id="KW-1185">Reference proteome</keyword>
<dbReference type="InterPro" id="IPR051550">
    <property type="entry name" value="SCF-Subunits/Alg-Epimerases"/>
</dbReference>
<organism evidence="5 6">
    <name type="scientific">Anabaena cylindrica (strain ATCC 27899 / PCC 7122)</name>
    <dbReference type="NCBI Taxonomy" id="272123"/>
    <lineage>
        <taxon>Bacteria</taxon>
        <taxon>Bacillati</taxon>
        <taxon>Cyanobacteriota</taxon>
        <taxon>Cyanophyceae</taxon>
        <taxon>Nostocales</taxon>
        <taxon>Nostocaceae</taxon>
        <taxon>Anabaena</taxon>
    </lineage>
</organism>
<evidence type="ECO:0000256" key="2">
    <source>
        <dbReference type="ARBA" id="ARBA00022737"/>
    </source>
</evidence>
<dbReference type="AlphaFoldDB" id="K9ZL56"/>
<dbReference type="KEGG" id="acy:Anacy_4627"/>
<dbReference type="InterPro" id="IPR011459">
    <property type="entry name" value="DUF1565"/>
</dbReference>
<dbReference type="PANTHER" id="PTHR22990:SF15">
    <property type="entry name" value="F-BOX ONLY PROTEIN 10"/>
    <property type="match status" value="1"/>
</dbReference>
<protein>
    <submittedName>
        <fullName evidence="5">Parallel beta-helix repeat protein</fullName>
    </submittedName>
</protein>
<dbReference type="InterPro" id="IPR022441">
    <property type="entry name" value="Para_beta_helix_rpt-2"/>
</dbReference>
<dbReference type="RefSeq" id="WP_015216594.1">
    <property type="nucleotide sequence ID" value="NC_019771.1"/>
</dbReference>
<dbReference type="EMBL" id="CP003659">
    <property type="protein sequence ID" value="AFZ59978.1"/>
    <property type="molecule type" value="Genomic_DNA"/>
</dbReference>
<name>K9ZL56_ANACC</name>
<gene>
    <name evidence="5" type="ordered locus">Anacy_4627</name>
</gene>
<dbReference type="PATRIC" id="fig|272123.3.peg.5036"/>